<reference evidence="2" key="1">
    <citation type="journal article" date="2014" name="Int. J. Syst. Evol. Microbiol.">
        <title>Complete genome sequence of Corynebacterium casei LMG S-19264T (=DSM 44701T), isolated from a smear-ripened cheese.</title>
        <authorList>
            <consortium name="US DOE Joint Genome Institute (JGI-PGF)"/>
            <person name="Walter F."/>
            <person name="Albersmeier A."/>
            <person name="Kalinowski J."/>
            <person name="Ruckert C."/>
        </authorList>
    </citation>
    <scope>NUCLEOTIDE SEQUENCE</scope>
    <source>
        <strain evidence="2">KCTC 22169</strain>
    </source>
</reference>
<dbReference type="EMBL" id="BMXR01000018">
    <property type="protein sequence ID" value="GGX74369.1"/>
    <property type="molecule type" value="Genomic_DNA"/>
</dbReference>
<reference evidence="2" key="2">
    <citation type="submission" date="2020-09" db="EMBL/GenBank/DDBJ databases">
        <authorList>
            <person name="Sun Q."/>
            <person name="Kim S."/>
        </authorList>
    </citation>
    <scope>NUCLEOTIDE SEQUENCE</scope>
    <source>
        <strain evidence="2">KCTC 22169</strain>
    </source>
</reference>
<keyword evidence="1" id="KW-1133">Transmembrane helix</keyword>
<gene>
    <name evidence="2" type="ORF">GCM10007392_47180</name>
</gene>
<dbReference type="PANTHER" id="PTHR34351">
    <property type="entry name" value="SLR1927 PROTEIN-RELATED"/>
    <property type="match status" value="1"/>
</dbReference>
<dbReference type="Proteomes" id="UP000626148">
    <property type="component" value="Unassembled WGS sequence"/>
</dbReference>
<proteinExistence type="predicted"/>
<evidence type="ECO:0000313" key="2">
    <source>
        <dbReference type="EMBL" id="GGX74369.1"/>
    </source>
</evidence>
<dbReference type="AlphaFoldDB" id="A0A918KSS1"/>
<comment type="caution">
    <text evidence="2">The sequence shown here is derived from an EMBL/GenBank/DDBJ whole genome shotgun (WGS) entry which is preliminary data.</text>
</comment>
<organism evidence="2 3">
    <name type="scientific">Saccharospirillum salsuginis</name>
    <dbReference type="NCBI Taxonomy" id="418750"/>
    <lineage>
        <taxon>Bacteria</taxon>
        <taxon>Pseudomonadati</taxon>
        <taxon>Pseudomonadota</taxon>
        <taxon>Gammaproteobacteria</taxon>
        <taxon>Oceanospirillales</taxon>
        <taxon>Saccharospirillaceae</taxon>
        <taxon>Saccharospirillum</taxon>
    </lineage>
</organism>
<keyword evidence="3" id="KW-1185">Reference proteome</keyword>
<keyword evidence="1" id="KW-0812">Transmembrane</keyword>
<protein>
    <recommendedName>
        <fullName evidence="4">DUF58 domain-containing protein</fullName>
    </recommendedName>
</protein>
<evidence type="ECO:0000313" key="3">
    <source>
        <dbReference type="Proteomes" id="UP000626148"/>
    </source>
</evidence>
<feature type="transmembrane region" description="Helical" evidence="1">
    <location>
        <begin position="63"/>
        <end position="81"/>
    </location>
</feature>
<dbReference type="RefSeq" id="WP_189613487.1">
    <property type="nucleotide sequence ID" value="NZ_BMXR01000018.1"/>
</dbReference>
<keyword evidence="1" id="KW-0472">Membrane</keyword>
<name>A0A918KSS1_9GAMM</name>
<accession>A0A918KSS1</accession>
<feature type="transmembrane region" description="Helical" evidence="1">
    <location>
        <begin position="40"/>
        <end position="57"/>
    </location>
</feature>
<evidence type="ECO:0008006" key="4">
    <source>
        <dbReference type="Google" id="ProtNLM"/>
    </source>
</evidence>
<dbReference type="PANTHER" id="PTHR34351:SF1">
    <property type="entry name" value="SLR1927 PROTEIN"/>
    <property type="match status" value="1"/>
</dbReference>
<evidence type="ECO:0000256" key="1">
    <source>
        <dbReference type="SAM" id="Phobius"/>
    </source>
</evidence>
<sequence length="318" mass="36272">MGLRRTFHRRVEAWIARRLPVSDSVTLNQSRIFILPSRQGMVLLLVAFVVLLLAINFESSLNYALGFWLVAMIWAAVHFTYRNLSGLTLKADRASLVQAGEAAEYHLKLDSDVDRYRGPLELIHDDWGLVTAVMDGEETDVSLSRETDRRGRHPLPRFRLESRYPFGLVVAWSHVELDLSAWAYPEPIDQDAHHQAGSDAGDATDDHFIHSGSEDFHALREYQAGDAMHRIHWPSFARDQLMVKAFVDYQAADEWLDWANYPSLMGEQRLAALSWQINQCLADDRPFGLRLPDREIPPGKGPAHTEQCRRALAEFGER</sequence>